<evidence type="ECO:0000256" key="3">
    <source>
        <dbReference type="ARBA" id="ARBA00022795"/>
    </source>
</evidence>
<evidence type="ECO:0000256" key="2">
    <source>
        <dbReference type="ARBA" id="ARBA00016013"/>
    </source>
</evidence>
<dbReference type="RefSeq" id="WP_074256913.1">
    <property type="nucleotide sequence ID" value="NZ_FSRL01000001.1"/>
</dbReference>
<sequence length="227" mass="24207">METTSATAATLTSGTTSQSSEGFINSDFETFLKMMTTQLQNQDPLNPLDSADFAVQLATFSNVEQQVRTNVLLERLSAQMSLGGMAEMASFVGMETRVTAPALFTGQPVEMTLDVAKGADTGVLVVRDAFGVERQRLSIDTTAPYHVWQGTDETGVPLADGIYSFEVESYRNGELVGTAEAQVYARVAEARIEAGETVLLLDSGIAVPASSATALRLPVVYEPAPDP</sequence>
<evidence type="ECO:0000256" key="5">
    <source>
        <dbReference type="RuleBase" id="RU362076"/>
    </source>
</evidence>
<dbReference type="GO" id="GO:0044781">
    <property type="term" value="P:bacterial-type flagellum organization"/>
    <property type="evidence" value="ECO:0007669"/>
    <property type="project" value="UniProtKB-UniRule"/>
</dbReference>
<gene>
    <name evidence="8" type="ORF">SAMN05444002_2956</name>
</gene>
<keyword evidence="8" id="KW-0969">Cilium</keyword>
<dbReference type="EMBL" id="FSRL01000001">
    <property type="protein sequence ID" value="SIO13160.1"/>
    <property type="molecule type" value="Genomic_DNA"/>
</dbReference>
<evidence type="ECO:0000256" key="4">
    <source>
        <dbReference type="ARBA" id="ARBA00024746"/>
    </source>
</evidence>
<keyword evidence="9" id="KW-1185">Reference proteome</keyword>
<dbReference type="STRING" id="1217970.SAMN05444002_2956"/>
<evidence type="ECO:0000256" key="1">
    <source>
        <dbReference type="ARBA" id="ARBA00010577"/>
    </source>
</evidence>
<evidence type="ECO:0000313" key="9">
    <source>
        <dbReference type="Proteomes" id="UP000184932"/>
    </source>
</evidence>
<dbReference type="Pfam" id="PF03963">
    <property type="entry name" value="FlgD"/>
    <property type="match status" value="1"/>
</dbReference>
<name>A0A1N6H050_9RHOB</name>
<feature type="domain" description="FlgD/Vpr Ig-like" evidence="7">
    <location>
        <begin position="105"/>
        <end position="172"/>
    </location>
</feature>
<dbReference type="InterPro" id="IPR025965">
    <property type="entry name" value="FlgD/Vpr_Ig-like"/>
</dbReference>
<organism evidence="8 9">
    <name type="scientific">Vannielia litorea</name>
    <dbReference type="NCBI Taxonomy" id="1217970"/>
    <lineage>
        <taxon>Bacteria</taxon>
        <taxon>Pseudomonadati</taxon>
        <taxon>Pseudomonadota</taxon>
        <taxon>Alphaproteobacteria</taxon>
        <taxon>Rhodobacterales</taxon>
        <taxon>Paracoccaceae</taxon>
        <taxon>Vannielia</taxon>
    </lineage>
</organism>
<dbReference type="OrthoDB" id="9785233at2"/>
<keyword evidence="8" id="KW-0282">Flagellum</keyword>
<reference evidence="9" key="1">
    <citation type="submission" date="2016-11" db="EMBL/GenBank/DDBJ databases">
        <authorList>
            <person name="Varghese N."/>
            <person name="Submissions S."/>
        </authorList>
    </citation>
    <scope>NUCLEOTIDE SEQUENCE [LARGE SCALE GENOMIC DNA]</scope>
    <source>
        <strain evidence="9">DSM 29440</strain>
    </source>
</reference>
<comment type="similarity">
    <text evidence="1 5">Belongs to the FlgD family.</text>
</comment>
<dbReference type="Proteomes" id="UP000184932">
    <property type="component" value="Unassembled WGS sequence"/>
</dbReference>
<comment type="function">
    <text evidence="4 5">Required for flagellar hook formation. May act as a scaffolding protein.</text>
</comment>
<evidence type="ECO:0000256" key="6">
    <source>
        <dbReference type="SAM" id="MobiDB-lite"/>
    </source>
</evidence>
<protein>
    <recommendedName>
        <fullName evidence="2 5">Basal-body rod modification protein FlgD</fullName>
    </recommendedName>
</protein>
<proteinExistence type="inferred from homology"/>
<dbReference type="AlphaFoldDB" id="A0A1N6H050"/>
<accession>A0A1N6H050</accession>
<feature type="region of interest" description="Disordered" evidence="6">
    <location>
        <begin position="1"/>
        <end position="21"/>
    </location>
</feature>
<evidence type="ECO:0000259" key="7">
    <source>
        <dbReference type="Pfam" id="PF13860"/>
    </source>
</evidence>
<keyword evidence="3 5" id="KW-1005">Bacterial flagellum biogenesis</keyword>
<feature type="compositionally biased region" description="Low complexity" evidence="6">
    <location>
        <begin position="1"/>
        <end position="20"/>
    </location>
</feature>
<dbReference type="Pfam" id="PF13860">
    <property type="entry name" value="FlgD_ig"/>
    <property type="match status" value="1"/>
</dbReference>
<evidence type="ECO:0000313" key="8">
    <source>
        <dbReference type="EMBL" id="SIO13160.1"/>
    </source>
</evidence>
<dbReference type="InterPro" id="IPR005648">
    <property type="entry name" value="FlgD"/>
</dbReference>
<keyword evidence="8" id="KW-0966">Cell projection</keyword>